<evidence type="ECO:0000256" key="5">
    <source>
        <dbReference type="ARBA" id="ARBA00023140"/>
    </source>
</evidence>
<keyword evidence="4" id="KW-0896">Oogenesis</keyword>
<dbReference type="GO" id="GO:0003723">
    <property type="term" value="F:RNA binding"/>
    <property type="evidence" value="ECO:0007669"/>
    <property type="project" value="UniProtKB-UniRule"/>
</dbReference>
<dbReference type="InterPro" id="IPR024768">
    <property type="entry name" value="Marf1"/>
</dbReference>
<dbReference type="Pfam" id="PF01936">
    <property type="entry name" value="NYN"/>
    <property type="match status" value="1"/>
</dbReference>
<dbReference type="GO" id="GO:0004540">
    <property type="term" value="F:RNA nuclease activity"/>
    <property type="evidence" value="ECO:0007669"/>
    <property type="project" value="InterPro"/>
</dbReference>
<keyword evidence="4" id="KW-0221">Differentiation</keyword>
<dbReference type="InterPro" id="IPR021139">
    <property type="entry name" value="NYN"/>
</dbReference>
<dbReference type="SUPFAM" id="SSF54928">
    <property type="entry name" value="RNA-binding domain, RBD"/>
    <property type="match status" value="1"/>
</dbReference>
<dbReference type="CDD" id="cd00590">
    <property type="entry name" value="RRM_SF"/>
    <property type="match status" value="2"/>
</dbReference>
<feature type="domain" description="RRM" evidence="9">
    <location>
        <begin position="695"/>
        <end position="771"/>
    </location>
</feature>
<keyword evidence="13" id="KW-1185">Reference proteome</keyword>
<keyword evidence="6" id="KW-0469">Meiosis</keyword>
<evidence type="ECO:0000256" key="1">
    <source>
        <dbReference type="ARBA" id="ARBA00004275"/>
    </source>
</evidence>
<keyword evidence="3 8" id="KW-0694">RNA-binding</keyword>
<evidence type="ECO:0000313" key="12">
    <source>
        <dbReference type="EMBL" id="RWS16082.1"/>
    </source>
</evidence>
<dbReference type="GO" id="GO:0048477">
    <property type="term" value="P:oogenesis"/>
    <property type="evidence" value="ECO:0007669"/>
    <property type="project" value="UniProtKB-KW"/>
</dbReference>
<dbReference type="STRING" id="1965070.A0A3S3PNF1"/>
<organism evidence="12 13">
    <name type="scientific">Dinothrombium tinctorium</name>
    <dbReference type="NCBI Taxonomy" id="1965070"/>
    <lineage>
        <taxon>Eukaryota</taxon>
        <taxon>Metazoa</taxon>
        <taxon>Ecdysozoa</taxon>
        <taxon>Arthropoda</taxon>
        <taxon>Chelicerata</taxon>
        <taxon>Arachnida</taxon>
        <taxon>Acari</taxon>
        <taxon>Acariformes</taxon>
        <taxon>Trombidiformes</taxon>
        <taxon>Prostigmata</taxon>
        <taxon>Anystina</taxon>
        <taxon>Parasitengona</taxon>
        <taxon>Trombidioidea</taxon>
        <taxon>Trombidiidae</taxon>
        <taxon>Dinothrombium</taxon>
    </lineage>
</organism>
<evidence type="ECO:0000256" key="7">
    <source>
        <dbReference type="ARBA" id="ARBA00030116"/>
    </source>
</evidence>
<keyword evidence="5" id="KW-0576">Peroxisome</keyword>
<dbReference type="GO" id="GO:0010468">
    <property type="term" value="P:regulation of gene expression"/>
    <property type="evidence" value="ECO:0007669"/>
    <property type="project" value="InterPro"/>
</dbReference>
<dbReference type="Gene3D" id="3.40.50.1010">
    <property type="entry name" value="5'-nuclease"/>
    <property type="match status" value="1"/>
</dbReference>
<evidence type="ECO:0000256" key="8">
    <source>
        <dbReference type="PROSITE-ProRule" id="PRU00176"/>
    </source>
</evidence>
<dbReference type="GO" id="GO:1905762">
    <property type="term" value="F:CCR4-NOT complex binding"/>
    <property type="evidence" value="ECO:0007669"/>
    <property type="project" value="TreeGrafter"/>
</dbReference>
<evidence type="ECO:0000313" key="10">
    <source>
        <dbReference type="EMBL" id="RWS15365.1"/>
    </source>
</evidence>
<evidence type="ECO:0000256" key="4">
    <source>
        <dbReference type="ARBA" id="ARBA00022943"/>
    </source>
</evidence>
<dbReference type="PANTHER" id="PTHR14379">
    <property type="entry name" value="LIMKAIN B LKAP"/>
    <property type="match status" value="1"/>
</dbReference>
<comment type="caution">
    <text evidence="12">The sequence shown here is derived from an EMBL/GenBank/DDBJ whole genome shotgun (WGS) entry which is preliminary data.</text>
</comment>
<evidence type="ECO:0000256" key="6">
    <source>
        <dbReference type="ARBA" id="ARBA00023254"/>
    </source>
</evidence>
<evidence type="ECO:0000256" key="3">
    <source>
        <dbReference type="ARBA" id="ARBA00022884"/>
    </source>
</evidence>
<dbReference type="InterPro" id="IPR035979">
    <property type="entry name" value="RBD_domain_sf"/>
</dbReference>
<dbReference type="PROSITE" id="PS50102">
    <property type="entry name" value="RRM"/>
    <property type="match status" value="1"/>
</dbReference>
<reference evidence="12" key="2">
    <citation type="submission" date="2018-11" db="EMBL/GenBank/DDBJ databases">
        <title>Trombidioid mite genomics.</title>
        <authorList>
            <person name="Dong X."/>
        </authorList>
    </citation>
    <scope>NUCLEOTIDE SEQUENCE</scope>
    <source>
        <strain evidence="12">UoL-WK</strain>
    </source>
</reference>
<dbReference type="PANTHER" id="PTHR14379:SF3">
    <property type="entry name" value="MEIOSIS REGULATOR AND MRNA STABILITY FACTOR 1"/>
    <property type="match status" value="1"/>
</dbReference>
<protein>
    <recommendedName>
        <fullName evidence="2">Meiosis regulator and mRNA stability factor 1</fullName>
    </recommendedName>
    <alternativeName>
        <fullName evidence="7">Limkain-b1</fullName>
    </alternativeName>
</protein>
<dbReference type="Proteomes" id="UP000285301">
    <property type="component" value="Unassembled WGS sequence"/>
</dbReference>
<proteinExistence type="predicted"/>
<accession>A0A3S3PNF1</accession>
<dbReference type="CDD" id="cd10910">
    <property type="entry name" value="PIN_limkain_b1_N_like"/>
    <property type="match status" value="1"/>
</dbReference>
<reference evidence="12 13" key="1">
    <citation type="journal article" date="2018" name="Gigascience">
        <title>Genomes of trombidid mites reveal novel predicted allergens and laterally-transferred genes associated with secondary metabolism.</title>
        <authorList>
            <person name="Dong X."/>
            <person name="Chaisiri K."/>
            <person name="Xia D."/>
            <person name="Armstrong S.D."/>
            <person name="Fang Y."/>
            <person name="Donnelly M.J."/>
            <person name="Kadowaki T."/>
            <person name="McGarry J.W."/>
            <person name="Darby A.C."/>
            <person name="Makepeace B.L."/>
        </authorList>
    </citation>
    <scope>NUCLEOTIDE SEQUENCE [LARGE SCALE GENOMIC DNA]</scope>
    <source>
        <strain evidence="12">UoL-WK</strain>
    </source>
</reference>
<evidence type="ECO:0000259" key="9">
    <source>
        <dbReference type="PROSITE" id="PS50102"/>
    </source>
</evidence>
<gene>
    <name evidence="12" type="ORF">B4U79_03078</name>
    <name evidence="10" type="ORF">B4U79_05281</name>
    <name evidence="11" type="ORF">B4U79_12681</name>
</gene>
<dbReference type="GO" id="GO:0051321">
    <property type="term" value="P:meiotic cell cycle"/>
    <property type="evidence" value="ECO:0007669"/>
    <property type="project" value="UniProtKB-KW"/>
</dbReference>
<name>A0A3S3PNF1_9ACAR</name>
<sequence>MLGPEANTPFGIFWDIENCGVPRSKSANDIVLKIRKYIVKPYGYREYEFFCSCDTSKLSQQICEELNLAGVTVAHVPSTSKNAADEKIKEQMSKFVDTHGAKATVMLISGDVNFAPTLRGFRDRIGVKIIVMHNSAVSQELINCADRALFNFAEFCADIVSRPSTAPDTGEVHIRVDGLPQNTPRPVIRSQLQQLTYNRGGKTVDIQNESAWIAFPSQRDAERAIFCINGAIIGNSTLSASISNSVIPKKMNQKSNATQNNAFKQLSATSLPLSPRTVTSAEIKTSQGTAPLVSLSSMNTVTTAKSNMIPLIPISVDGSAISIDNTAKLSAFANDVSLPLAPSKSSKNIPPRFQKMNTTHLRVDGIPPTCPKRKLKRFLKELAKDCPIKITKFENGYALLECQNSPMTQIAISEIIGWHTLEDGQIITINSLPVGGGMLGNPKLASSVENLQRAHRVILSGIPGKCPEEEVKQAVLRQLVGIKPKSMVISDGMVDMEFKTHKIAESVMAKFNGFKINDNPVKVTRSFKPRNAPRTRSASMNRTMKAVHEVNRRFDSEAALTLTQKWANNGTLLSYPQKFAEESKSGRFLHVTKLPPNESNAVEKKLNVLAKANNGDLISIHNTEAWLEFPDHAAAEKARGIIGSQLSLPGGPIGTETLKKLPKNIFEERKARVLVEKNNQNSLNNLSEAEGDQSSFLYVTGLSPKYPVEEMHSALSNLFEPYDGEVVRISNGAAFVKFTSKNEAAAVFQLFERCNVSILDKLTLKATICNKPPKMGAESA</sequence>
<dbReference type="AlphaFoldDB" id="A0A3S3PNF1"/>
<evidence type="ECO:0000313" key="13">
    <source>
        <dbReference type="Proteomes" id="UP000285301"/>
    </source>
</evidence>
<dbReference type="OrthoDB" id="6511403at2759"/>
<comment type="subcellular location">
    <subcellularLocation>
        <location evidence="1">Peroxisome</location>
    </subcellularLocation>
</comment>
<evidence type="ECO:0000313" key="11">
    <source>
        <dbReference type="EMBL" id="RWS16060.1"/>
    </source>
</evidence>
<dbReference type="GO" id="GO:0005777">
    <property type="term" value="C:peroxisome"/>
    <property type="evidence" value="ECO:0007669"/>
    <property type="project" value="UniProtKB-SubCell"/>
</dbReference>
<dbReference type="InterPro" id="IPR012677">
    <property type="entry name" value="Nucleotide-bd_a/b_plait_sf"/>
</dbReference>
<dbReference type="EMBL" id="NCKU01000306">
    <property type="protein sequence ID" value="RWS16060.1"/>
    <property type="molecule type" value="Genomic_DNA"/>
</dbReference>
<dbReference type="InterPro" id="IPR000504">
    <property type="entry name" value="RRM_dom"/>
</dbReference>
<evidence type="ECO:0000256" key="2">
    <source>
        <dbReference type="ARBA" id="ARBA00022152"/>
    </source>
</evidence>
<dbReference type="EMBL" id="NCKU01000304">
    <property type="protein sequence ID" value="RWS16082.1"/>
    <property type="molecule type" value="Genomic_DNA"/>
</dbReference>
<dbReference type="EMBL" id="NCKU01000480">
    <property type="protein sequence ID" value="RWS15365.1"/>
    <property type="molecule type" value="Genomic_DNA"/>
</dbReference>
<dbReference type="Gene3D" id="3.30.70.330">
    <property type="match status" value="2"/>
</dbReference>